<feature type="compositionally biased region" description="Polar residues" evidence="5">
    <location>
        <begin position="672"/>
        <end position="682"/>
    </location>
</feature>
<evidence type="ECO:0000256" key="3">
    <source>
        <dbReference type="ARBA" id="ARBA00022806"/>
    </source>
</evidence>
<dbReference type="EMBL" id="HG693149">
    <property type="protein sequence ID" value="CDI84890.1"/>
    <property type="molecule type" value="Genomic_DNA"/>
</dbReference>
<accession>U6GXH4</accession>
<dbReference type="InterPro" id="IPR050534">
    <property type="entry name" value="Coronavir_polyprotein_1ab"/>
</dbReference>
<reference evidence="7" key="1">
    <citation type="submission" date="2013-10" db="EMBL/GenBank/DDBJ databases">
        <title>Genomic analysis of the causative agents of coccidiosis in chickens.</title>
        <authorList>
            <person name="Reid A.J."/>
            <person name="Blake D."/>
            <person name="Billington K."/>
            <person name="Browne H."/>
            <person name="Dunn M."/>
            <person name="Hung S."/>
            <person name="Kawahara F."/>
            <person name="Miranda-Saavedra D."/>
            <person name="Mourier T."/>
            <person name="Nagra H."/>
            <person name="Otto T.D."/>
            <person name="Rawlings N."/>
            <person name="Sanchez A."/>
            <person name="Sanders M."/>
            <person name="Subramaniam C."/>
            <person name="Tay Y."/>
            <person name="Dear P."/>
            <person name="Doerig C."/>
            <person name="Gruber A."/>
            <person name="Parkinson J."/>
            <person name="Shirley M."/>
            <person name="Wan K.L."/>
            <person name="Berriman M."/>
            <person name="Tomley F."/>
            <person name="Pain A."/>
        </authorList>
    </citation>
    <scope>NUCLEOTIDE SEQUENCE [LARGE SCALE GENOMIC DNA]</scope>
    <source>
        <strain evidence="7">Houghton</strain>
    </source>
</reference>
<dbReference type="SUPFAM" id="SSF52540">
    <property type="entry name" value="P-loop containing nucleoside triphosphate hydrolases"/>
    <property type="match status" value="1"/>
</dbReference>
<dbReference type="Proteomes" id="UP000018201">
    <property type="component" value="Unassembled WGS sequence"/>
</dbReference>
<feature type="compositionally biased region" description="Polar residues" evidence="5">
    <location>
        <begin position="1187"/>
        <end position="1200"/>
    </location>
</feature>
<feature type="region of interest" description="Disordered" evidence="5">
    <location>
        <begin position="1172"/>
        <end position="1229"/>
    </location>
</feature>
<dbReference type="Pfam" id="PF13087">
    <property type="entry name" value="AAA_12"/>
    <property type="match status" value="1"/>
</dbReference>
<protein>
    <recommendedName>
        <fullName evidence="6">DNA2/NAM7 helicase-like C-terminal domain-containing protein</fullName>
    </recommendedName>
</protein>
<evidence type="ECO:0000256" key="5">
    <source>
        <dbReference type="SAM" id="MobiDB-lite"/>
    </source>
</evidence>
<feature type="domain" description="DNA2/NAM7 helicase-like C-terminal" evidence="6">
    <location>
        <begin position="1377"/>
        <end position="1500"/>
    </location>
</feature>
<keyword evidence="8" id="KW-1185">Reference proteome</keyword>
<dbReference type="CDD" id="cd17934">
    <property type="entry name" value="DEXXQc_Upf1-like"/>
    <property type="match status" value="1"/>
</dbReference>
<organism evidence="7 8">
    <name type="scientific">Eimeria praecox</name>
    <dbReference type="NCBI Taxonomy" id="51316"/>
    <lineage>
        <taxon>Eukaryota</taxon>
        <taxon>Sar</taxon>
        <taxon>Alveolata</taxon>
        <taxon>Apicomplexa</taxon>
        <taxon>Conoidasida</taxon>
        <taxon>Coccidia</taxon>
        <taxon>Eucoccidiorida</taxon>
        <taxon>Eimeriorina</taxon>
        <taxon>Eimeriidae</taxon>
        <taxon>Eimeria</taxon>
    </lineage>
</organism>
<dbReference type="OrthoDB" id="2285229at2759"/>
<dbReference type="GO" id="GO:0004386">
    <property type="term" value="F:helicase activity"/>
    <property type="evidence" value="ECO:0007669"/>
    <property type="project" value="UniProtKB-KW"/>
</dbReference>
<feature type="compositionally biased region" description="Low complexity" evidence="5">
    <location>
        <begin position="224"/>
        <end position="240"/>
    </location>
</feature>
<keyword evidence="1" id="KW-0547">Nucleotide-binding</keyword>
<dbReference type="InterPro" id="IPR027417">
    <property type="entry name" value="P-loop_NTPase"/>
</dbReference>
<dbReference type="Gene3D" id="3.40.50.300">
    <property type="entry name" value="P-loop containing nucleotide triphosphate hydrolases"/>
    <property type="match status" value="2"/>
</dbReference>
<sequence length="1507" mass="159045">MAVDISATNLIGITGLRKAARGATQSCIGLASETKSDVNRSTADAAAVTAAAATVCSRTSSCHPLAFGGHSSEDGPALDKCSVTHLDSTLFCVDGEATYAQWPHGVQQPQQKQLHQIQQQMVQREPELCFESTPKAPVGKPVICSNDSSNDSDGARNLGNISNEQASICYPSDGAKVSAPATATSPKAVSDTNHLCVEGQQSKALCSESGSNNSTRPLPSAVATAALSAPAHPSGSAPAAEGYGHSMTGRGGQGNGSVALVSACSSCSLSSVSVWKKWLLILCETDPQRLQEMLMKYPPTCKKHSKNLGASGAHSVLHAALLKLYDFYRLFVYLLWRGFVCSPVFLFCVSDTDACTLSVLVCVGTPIDGVVVAIPDAGAAADRGKFVVSFRQLLRLLEAAALHPHATEASVCALRQRVRLGMEESAAGEGTAAAAGGSRGVSEDSRVLPSMNSAAAAHVARRLAYVEGGLAVLALEKGAQLLQSLRDFDCADSFLLEATADGAPPRVGCAAPRWAFRVLEGPIYAPSTRQKGVWQQLESGSLLILKPVDEASALLANELRLLHGDSFDFSSVTAQAAAAAAELSVGSTASSPFASRNTPGYEGGEECLRRTQEQPLPLALHGLLRIGGGKHRIHCVVCGRSLLVSADDLLRGPLGCPDCEASSAATKAKTPTDANRQTQSRGTPCAEGPTVGNSTLLINDVEQSSRLEYGGVRHVLKQLETATSWGTNRFALASPAFIASVCSSSRLPNIKIRVHPFPEAAPDGLGSCSSRDAAAFDAAGTVPGSRQMPAKPQPQHAMREGFMLSAGARFWAMPVSFIAAVHNRQVEALARLVETTSLQLLPAGSNYWAIASTPEERASAAAAHLSGDRILDVLTAREANDTHTSVQASTCLPLLVNDTVVASSHPVLDAQAAAAIYGTRLSESTESAAAQSSEMPRMASESTLSFLTPRQREAVSAATSQGTRIVTIEGKQPSCLIVECRPPGTGKTAVAASIVREWLAGCTYTSAKRCEETNCACRAPIFVAAGTHAALRSLKNKLDQEGVETVRLSDESAVLDALQAETPPHRGHRLAKLKLQPRRVLVDESSQLTEFAGLGALVNGADVVVLIGDERQLPPASALPASVSPRSLFSALKGGACRSVLLNLQFRMPPLLAAFISSHFYEGKLLTHPSRTDSPSLYGSSLPPKQPQKSHQQCRLQTLDSADLMPPLEPPQHLSAASHVSRARGQGSNDAHGIWGEMASLHYRKSVGGSLTAAFKPQETNQGERCFPWPDGSEGDKDLAKKLMEQLGAQCKSSGQACPSSRWVQELHRYPIPDVLPILFLDTSPWASGPSRRLAKITLPPVVPEGSAASSYPADAAGLASSAGDCNPLVKSLPAEQRVKSSLQNPLEAFMVYRCVEVLLSCGASKSDIAVLTPYQAQAQLLSRVLHPVVGLAPATALALSELDDKARGSRRRASRLSFVQPTLDVLDERCRPHPQVFTVDGFQGHEREYIILSTVKGSQYSGILSL</sequence>
<evidence type="ECO:0000256" key="4">
    <source>
        <dbReference type="ARBA" id="ARBA00022840"/>
    </source>
</evidence>
<evidence type="ECO:0000256" key="1">
    <source>
        <dbReference type="ARBA" id="ARBA00022741"/>
    </source>
</evidence>
<feature type="region of interest" description="Disordered" evidence="5">
    <location>
        <begin position="224"/>
        <end position="248"/>
    </location>
</feature>
<evidence type="ECO:0000259" key="6">
    <source>
        <dbReference type="Pfam" id="PF13087"/>
    </source>
</evidence>
<dbReference type="GO" id="GO:0016787">
    <property type="term" value="F:hydrolase activity"/>
    <property type="evidence" value="ECO:0007669"/>
    <property type="project" value="UniProtKB-KW"/>
</dbReference>
<dbReference type="VEuPathDB" id="ToxoDB:EPH_0065560"/>
<dbReference type="InterPro" id="IPR041679">
    <property type="entry name" value="DNA2/NAM7-like_C"/>
</dbReference>
<evidence type="ECO:0000313" key="7">
    <source>
        <dbReference type="EMBL" id="CDI84890.1"/>
    </source>
</evidence>
<dbReference type="PANTHER" id="PTHR43788">
    <property type="entry name" value="DNA2/NAM7 HELICASE FAMILY MEMBER"/>
    <property type="match status" value="1"/>
</dbReference>
<dbReference type="PANTHER" id="PTHR43788:SF16">
    <property type="entry name" value="HELICASE WITH ZINC FINGER 2"/>
    <property type="match status" value="1"/>
</dbReference>
<evidence type="ECO:0000256" key="2">
    <source>
        <dbReference type="ARBA" id="ARBA00022801"/>
    </source>
</evidence>
<feature type="region of interest" description="Disordered" evidence="5">
    <location>
        <begin position="663"/>
        <end position="689"/>
    </location>
</feature>
<gene>
    <name evidence="7" type="ORF">EPH_0065560</name>
</gene>
<keyword evidence="2" id="KW-0378">Hydrolase</keyword>
<keyword evidence="4" id="KW-0067">ATP-binding</keyword>
<reference evidence="7" key="2">
    <citation type="submission" date="2013-10" db="EMBL/GenBank/DDBJ databases">
        <authorList>
            <person name="Aslett M."/>
        </authorList>
    </citation>
    <scope>NUCLEOTIDE SEQUENCE [LARGE SCALE GENOMIC DNA]</scope>
    <source>
        <strain evidence="7">Houghton</strain>
    </source>
</reference>
<keyword evidence="3" id="KW-0347">Helicase</keyword>
<dbReference type="GO" id="GO:0005524">
    <property type="term" value="F:ATP binding"/>
    <property type="evidence" value="ECO:0007669"/>
    <property type="project" value="UniProtKB-KW"/>
</dbReference>
<name>U6GXH4_9EIME</name>
<evidence type="ECO:0000313" key="8">
    <source>
        <dbReference type="Proteomes" id="UP000018201"/>
    </source>
</evidence>
<proteinExistence type="predicted"/>
<dbReference type="Pfam" id="PF13604">
    <property type="entry name" value="AAA_30"/>
    <property type="match status" value="1"/>
</dbReference>